<feature type="transmembrane region" description="Helical" evidence="11">
    <location>
        <begin position="427"/>
        <end position="449"/>
    </location>
</feature>
<dbReference type="InterPro" id="IPR002591">
    <property type="entry name" value="Phosphodiest/P_Trfase"/>
</dbReference>
<dbReference type="PANTHER" id="PTHR23071">
    <property type="entry name" value="PHOSPHATIDYLINOSITOL GLYCAN"/>
    <property type="match status" value="1"/>
</dbReference>
<feature type="transmembrane region" description="Helical" evidence="11">
    <location>
        <begin position="693"/>
        <end position="710"/>
    </location>
</feature>
<dbReference type="Gene3D" id="3.40.50.720">
    <property type="entry name" value="NAD(P)-binding Rossmann-like Domain"/>
    <property type="match status" value="1"/>
</dbReference>
<dbReference type="Gene3D" id="3.40.720.10">
    <property type="entry name" value="Alkaline Phosphatase, subunit A"/>
    <property type="match status" value="1"/>
</dbReference>
<keyword evidence="10" id="KW-0325">Glycoprotein</keyword>
<dbReference type="Pfam" id="PF01663">
    <property type="entry name" value="Phosphodiest"/>
    <property type="match status" value="1"/>
</dbReference>
<evidence type="ECO:0000256" key="2">
    <source>
        <dbReference type="ARBA" id="ARBA00004687"/>
    </source>
</evidence>
<gene>
    <name evidence="12" type="primary">GPI13</name>
    <name evidence="12" type="ORF">HK099_001324</name>
</gene>
<dbReference type="Proteomes" id="UP001211065">
    <property type="component" value="Unassembled WGS sequence"/>
</dbReference>
<accession>A0AAD5U742</accession>
<comment type="similarity">
    <text evidence="3">Belongs to the PIGG/PIGN/PIGO family. PIGO subfamily.</text>
</comment>
<dbReference type="AlphaFoldDB" id="A0AAD5U742"/>
<dbReference type="InterPro" id="IPR036291">
    <property type="entry name" value="NAD(P)-bd_dom_sf"/>
</dbReference>
<evidence type="ECO:0000256" key="4">
    <source>
        <dbReference type="ARBA" id="ARBA00022502"/>
    </source>
</evidence>
<reference evidence="12" key="1">
    <citation type="submission" date="2020-05" db="EMBL/GenBank/DDBJ databases">
        <title>Phylogenomic resolution of chytrid fungi.</title>
        <authorList>
            <person name="Stajich J.E."/>
            <person name="Amses K."/>
            <person name="Simmons R."/>
            <person name="Seto K."/>
            <person name="Myers J."/>
            <person name="Bonds A."/>
            <person name="Quandt C.A."/>
            <person name="Barry K."/>
            <person name="Liu P."/>
            <person name="Grigoriev I."/>
            <person name="Longcore J.E."/>
            <person name="James T.Y."/>
        </authorList>
    </citation>
    <scope>NUCLEOTIDE SEQUENCE</scope>
    <source>
        <strain evidence="12">JEL0476</strain>
    </source>
</reference>
<feature type="transmembrane region" description="Helical" evidence="11">
    <location>
        <begin position="654"/>
        <end position="673"/>
    </location>
</feature>
<evidence type="ECO:0000256" key="10">
    <source>
        <dbReference type="ARBA" id="ARBA00023180"/>
    </source>
</evidence>
<comment type="caution">
    <text evidence="12">The sequence shown here is derived from an EMBL/GenBank/DDBJ whole genome shotgun (WGS) entry which is preliminary data.</text>
</comment>
<feature type="transmembrane region" description="Helical" evidence="11">
    <location>
        <begin position="854"/>
        <end position="871"/>
    </location>
</feature>
<dbReference type="Pfam" id="PF00106">
    <property type="entry name" value="adh_short"/>
    <property type="match status" value="1"/>
</dbReference>
<keyword evidence="13" id="KW-1185">Reference proteome</keyword>
<evidence type="ECO:0000256" key="3">
    <source>
        <dbReference type="ARBA" id="ARBA00008695"/>
    </source>
</evidence>
<feature type="transmembrane region" description="Helical" evidence="11">
    <location>
        <begin position="522"/>
        <end position="541"/>
    </location>
</feature>
<dbReference type="InterPro" id="IPR039524">
    <property type="entry name" value="PIGO/GPI13"/>
</dbReference>
<name>A0AAD5U742_9FUNG</name>
<comment type="subcellular location">
    <subcellularLocation>
        <location evidence="1">Endoplasmic reticulum membrane</location>
        <topology evidence="1">Multi-pass membrane protein</topology>
    </subcellularLocation>
</comment>
<evidence type="ECO:0000256" key="7">
    <source>
        <dbReference type="ARBA" id="ARBA00022824"/>
    </source>
</evidence>
<dbReference type="GO" id="GO:0005789">
    <property type="term" value="C:endoplasmic reticulum membrane"/>
    <property type="evidence" value="ECO:0007669"/>
    <property type="project" value="UniProtKB-SubCell"/>
</dbReference>
<evidence type="ECO:0000256" key="9">
    <source>
        <dbReference type="ARBA" id="ARBA00023136"/>
    </source>
</evidence>
<evidence type="ECO:0000256" key="5">
    <source>
        <dbReference type="ARBA" id="ARBA00022679"/>
    </source>
</evidence>
<feature type="transmembrane region" description="Helical" evidence="11">
    <location>
        <begin position="816"/>
        <end position="834"/>
    </location>
</feature>
<dbReference type="InterPro" id="IPR017850">
    <property type="entry name" value="Alkaline_phosphatase_core_sf"/>
</dbReference>
<feature type="transmembrane region" description="Helical" evidence="11">
    <location>
        <begin position="907"/>
        <end position="926"/>
    </location>
</feature>
<feature type="transmembrane region" description="Helical" evidence="11">
    <location>
        <begin position="461"/>
        <end position="482"/>
    </location>
</feature>
<feature type="transmembrane region" description="Helical" evidence="11">
    <location>
        <begin position="883"/>
        <end position="901"/>
    </location>
</feature>
<dbReference type="SUPFAM" id="SSF51735">
    <property type="entry name" value="NAD(P)-binding Rossmann-fold domains"/>
    <property type="match status" value="1"/>
</dbReference>
<dbReference type="PANTHER" id="PTHR23071:SF1">
    <property type="entry name" value="GPI ETHANOLAMINE PHOSPHATE TRANSFERASE 3"/>
    <property type="match status" value="1"/>
</dbReference>
<feature type="transmembrane region" description="Helical" evidence="11">
    <location>
        <begin position="553"/>
        <end position="569"/>
    </location>
</feature>
<keyword evidence="5" id="KW-0808">Transferase</keyword>
<dbReference type="EMBL" id="JADGJW010000136">
    <property type="protein sequence ID" value="KAJ3223283.1"/>
    <property type="molecule type" value="Genomic_DNA"/>
</dbReference>
<dbReference type="SUPFAM" id="SSF53649">
    <property type="entry name" value="Alkaline phosphatase-like"/>
    <property type="match status" value="1"/>
</dbReference>
<evidence type="ECO:0000256" key="6">
    <source>
        <dbReference type="ARBA" id="ARBA00022692"/>
    </source>
</evidence>
<feature type="transmembrane region" description="Helical" evidence="11">
    <location>
        <begin position="494"/>
        <end position="510"/>
    </location>
</feature>
<dbReference type="PRINTS" id="PR00081">
    <property type="entry name" value="GDHRDH"/>
</dbReference>
<keyword evidence="4" id="KW-0337">GPI-anchor biosynthesis</keyword>
<dbReference type="GO" id="GO:0051377">
    <property type="term" value="F:mannose-ethanolamine phosphotransferase activity"/>
    <property type="evidence" value="ECO:0007669"/>
    <property type="project" value="InterPro"/>
</dbReference>
<dbReference type="CDD" id="cd16023">
    <property type="entry name" value="GPI_EPT_3"/>
    <property type="match status" value="1"/>
</dbReference>
<proteinExistence type="inferred from homology"/>
<evidence type="ECO:0000256" key="8">
    <source>
        <dbReference type="ARBA" id="ARBA00022989"/>
    </source>
</evidence>
<evidence type="ECO:0000256" key="11">
    <source>
        <dbReference type="SAM" id="Phobius"/>
    </source>
</evidence>
<evidence type="ECO:0000256" key="1">
    <source>
        <dbReference type="ARBA" id="ARBA00004477"/>
    </source>
</evidence>
<comment type="pathway">
    <text evidence="2">Glycolipid biosynthesis; glycosylphosphatidylinositol-anchor biosynthesis.</text>
</comment>
<keyword evidence="7" id="KW-0256">Endoplasmic reticulum</keyword>
<keyword evidence="9 11" id="KW-0472">Membrane</keyword>
<dbReference type="InterPro" id="IPR037675">
    <property type="entry name" value="PIG-O_N"/>
</dbReference>
<dbReference type="GO" id="GO:0006506">
    <property type="term" value="P:GPI anchor biosynthetic process"/>
    <property type="evidence" value="ECO:0007669"/>
    <property type="project" value="UniProtKB-KW"/>
</dbReference>
<keyword evidence="6 11" id="KW-0812">Transmembrane</keyword>
<keyword evidence="8 11" id="KW-1133">Transmembrane helix</keyword>
<sequence length="1199" mass="137442">MIKVLLYLIGIYIFSSGFLLSRLNLVQKSTRITGLNVKNQKAIIIILDALRFDFTHSSNNSNLYLNNLKILENLKENSASNALLLRSRSDPPTTTAQRLEAMLTGSLPTFIDLSSNFGDNKISEDNLIYQLVQQKKKIHFMGDDTWLNLFPSEDLHSVDNGITRILFDQIKKDDWDVIVAHFLGVDHVGHKFGPNHIAMKEKLLQVDKWLTKVFETIDNDTYVFVLGDHGMDEKGDHGGDGPLEVDTTTFVYSKKQIVNTDKDLNLFWDLVKKRADSNFNKNLGYFVSEGFRTISQIDIVPTISILMGTPIPFGNLGSVIPELFLFNNDSNSLPLSDLIRATRENSIQIYTYLKEYSSHSRELDFKKLNGLFEVTEDSFQKLLKFNKNLDAKSLQKSQLREYLEYCSKVYLDNIIFQRHSLLNARQVWAKFNMTSIWLGLTSIFFGFIYCHLRTPKKQQKAICWIFGLGMSLISFCFFEIHLEGKFVDANSLEISAFTFLITFVLCSWRFKKPSFCISTTPNLFKSLNLLSALLYILSILVPASDSFTYWEDWVVFYLLQTFGFVTMLYQLREKKNIDYTVFFLLLTRLSNYSTICRTEQGPSCVPTFNSSAMTSVASIKSLPILVGVQFVVFLSFYKFSKDLFRQKKNYQYDFVYLISGFFSLASICLLKILETLENNNIVGDAVGEIKLTLTRYFILPVIVLTLAFWFNSNFRHRNTHPGDNGSLPQPYLTSDESSNLMEEWEPKNKTVISSENNLPSKLKECEASFLYLNFFTLFVYVPLLLTQKPMGGIILGMGYLRILCVVKMNFGRDIPVLMGIVFHLIGLHTFFTTGHQTTFSSIQMEVGFIGLRKVNWYITPLLIFLNTFSGLKSNTVLNLKSFVFFEGYIFLSTFFSSFMVQNFRRHLMVWSVFAPKFMYTSIAGLIKEKILIVITGASQGFGSSVATQCNLEFTKMVLISRSEELLQQTKNKIKLTDNTEILKLDLSIEQDFKKIFSKYKDLSFTKVYLINNVGTLGNLDFINTAENVSGELSKLNFNSLQHEFNLNLNNCFLITTEFLNLFKNGFKKNAAAIPHLKIHIINISSLAAIKAFECWSIYCAQKAARDMFFKTLALEESSEVKKKDGVTVRILNYAPGPLDTEMQKKIRDQMPPIPLRETFIKMKLENSLINCDDSAKVLWNVLKKDDYNNGDHIDYFDCI</sequence>
<evidence type="ECO:0000313" key="12">
    <source>
        <dbReference type="EMBL" id="KAJ3223283.1"/>
    </source>
</evidence>
<protein>
    <submittedName>
        <fullName evidence="12">Mannose-ethanolamine phosphotransferase gpi13</fullName>
    </submittedName>
</protein>
<evidence type="ECO:0000313" key="13">
    <source>
        <dbReference type="Proteomes" id="UP001211065"/>
    </source>
</evidence>
<dbReference type="InterPro" id="IPR002347">
    <property type="entry name" value="SDR_fam"/>
</dbReference>
<organism evidence="12 13">
    <name type="scientific">Clydaea vesicula</name>
    <dbReference type="NCBI Taxonomy" id="447962"/>
    <lineage>
        <taxon>Eukaryota</taxon>
        <taxon>Fungi</taxon>
        <taxon>Fungi incertae sedis</taxon>
        <taxon>Chytridiomycota</taxon>
        <taxon>Chytridiomycota incertae sedis</taxon>
        <taxon>Chytridiomycetes</taxon>
        <taxon>Lobulomycetales</taxon>
        <taxon>Lobulomycetaceae</taxon>
        <taxon>Clydaea</taxon>
    </lineage>
</organism>